<dbReference type="GO" id="GO:1990961">
    <property type="term" value="P:xenobiotic detoxification by transmembrane export across the plasma membrane"/>
    <property type="evidence" value="ECO:0007669"/>
    <property type="project" value="InterPro"/>
</dbReference>
<dbReference type="SUPFAM" id="SSF111369">
    <property type="entry name" value="HlyD-like secretion proteins"/>
    <property type="match status" value="3"/>
</dbReference>
<dbReference type="InterPro" id="IPR058624">
    <property type="entry name" value="MdtA-like_HH"/>
</dbReference>
<feature type="coiled-coil region" evidence="3">
    <location>
        <begin position="172"/>
        <end position="244"/>
    </location>
</feature>
<accession>A0AAW9Q8A4</accession>
<dbReference type="Pfam" id="PF25917">
    <property type="entry name" value="BSH_RND"/>
    <property type="match status" value="1"/>
</dbReference>
<evidence type="ECO:0000313" key="9">
    <source>
        <dbReference type="Proteomes" id="UP001333818"/>
    </source>
</evidence>
<evidence type="ECO:0000256" key="5">
    <source>
        <dbReference type="SAM" id="Phobius"/>
    </source>
</evidence>
<dbReference type="GO" id="GO:0019898">
    <property type="term" value="C:extrinsic component of membrane"/>
    <property type="evidence" value="ECO:0007669"/>
    <property type="project" value="InterPro"/>
</dbReference>
<dbReference type="Gene3D" id="2.40.30.170">
    <property type="match status" value="1"/>
</dbReference>
<feature type="region of interest" description="Disordered" evidence="4">
    <location>
        <begin position="1"/>
        <end position="38"/>
    </location>
</feature>
<evidence type="ECO:0000313" key="8">
    <source>
        <dbReference type="EMBL" id="MEE3719755.1"/>
    </source>
</evidence>
<dbReference type="PANTHER" id="PTHR32347:SF23">
    <property type="entry name" value="BLL5650 PROTEIN"/>
    <property type="match status" value="1"/>
</dbReference>
<feature type="compositionally biased region" description="Polar residues" evidence="4">
    <location>
        <begin position="1"/>
        <end position="22"/>
    </location>
</feature>
<keyword evidence="5" id="KW-1133">Transmembrane helix</keyword>
<dbReference type="InterPro" id="IPR050465">
    <property type="entry name" value="UPF0194_transport"/>
</dbReference>
<gene>
    <name evidence="8" type="ORF">V2H45_23720</name>
</gene>
<comment type="subcellular location">
    <subcellularLocation>
        <location evidence="1">Cell envelope</location>
    </subcellularLocation>
</comment>
<dbReference type="EMBL" id="JAZBJZ010000167">
    <property type="protein sequence ID" value="MEE3719755.1"/>
    <property type="molecule type" value="Genomic_DNA"/>
</dbReference>
<dbReference type="Gene3D" id="2.40.50.100">
    <property type="match status" value="1"/>
</dbReference>
<sequence length="445" mass="48243">MTQAAPNPQEAPQKQPDSQNSEPKSEGNDKAPPKTKKFNPRLAIPLGLAIGAIGYGIWTILPKPPETILHVSGRLESDETDIGAKTGGRVVTILVREGDTVKKGQVVVEIEDEEVPAQLSGLNAQIESARQEEAQAKEEISIAESRIREATFNLQQSQGDASGRIDQAQFTVSATESDLRQAEAVVKQSEAQVQQSKSDLKLATIERDRYAELVKQGAVNQQLFDQKQTTLENSTANLATAEAKLVASRAAVRASRDRFLAAQGNSVQAQSTGFNPDIRSAQLDAYSMQKTQALAKLAAAQAKVKNAQAARDQIQRRLDSFKVKSPIDGIVQSRPLEPGAIVATGKTLLTVLDPNAVYLRCYIPEGDIGKIRVGQTARVFLDSNPNKSFIAHVAQIDTKASFTPENIYFKQDRVKQVFGVKLAIDKPEGFAKSGMPADAEIDLNH</sequence>
<comment type="caution">
    <text evidence="8">The sequence shown here is derived from an EMBL/GenBank/DDBJ whole genome shotgun (WGS) entry which is preliminary data.</text>
</comment>
<keyword evidence="9" id="KW-1185">Reference proteome</keyword>
<keyword evidence="5" id="KW-0812">Transmembrane</keyword>
<dbReference type="GO" id="GO:0030313">
    <property type="term" value="C:cell envelope"/>
    <property type="evidence" value="ECO:0007669"/>
    <property type="project" value="UniProtKB-SubCell"/>
</dbReference>
<reference evidence="8" key="1">
    <citation type="submission" date="2024-01" db="EMBL/GenBank/DDBJ databases">
        <title>Bank of Algae and Cyanobacteria of the Azores (BACA) strain genomes.</title>
        <authorList>
            <person name="Luz R."/>
            <person name="Cordeiro R."/>
            <person name="Fonseca A."/>
            <person name="Goncalves V."/>
        </authorList>
    </citation>
    <scope>NUCLEOTIDE SEQUENCE</scope>
    <source>
        <strain evidence="8">BACA0141</strain>
    </source>
</reference>
<evidence type="ECO:0000259" key="6">
    <source>
        <dbReference type="Pfam" id="PF25876"/>
    </source>
</evidence>
<dbReference type="InterPro" id="IPR030190">
    <property type="entry name" value="MacA_alpha-hairpin_sf"/>
</dbReference>
<evidence type="ECO:0000256" key="4">
    <source>
        <dbReference type="SAM" id="MobiDB-lite"/>
    </source>
</evidence>
<feature type="coiled-coil region" evidence="3">
    <location>
        <begin position="119"/>
        <end position="146"/>
    </location>
</feature>
<dbReference type="InterPro" id="IPR058625">
    <property type="entry name" value="MdtA-like_BSH"/>
</dbReference>
<protein>
    <submittedName>
        <fullName evidence="8">HlyD family efflux transporter periplasmic adaptor subunit</fullName>
    </submittedName>
</protein>
<proteinExistence type="predicted"/>
<feature type="compositionally biased region" description="Basic and acidic residues" evidence="4">
    <location>
        <begin position="23"/>
        <end position="32"/>
    </location>
</feature>
<evidence type="ECO:0000256" key="1">
    <source>
        <dbReference type="ARBA" id="ARBA00004196"/>
    </source>
</evidence>
<feature type="domain" description="Multidrug resistance protein MdtA-like alpha-helical hairpin" evidence="6">
    <location>
        <begin position="187"/>
        <end position="245"/>
    </location>
</feature>
<name>A0AAW9Q8A4_9CYAN</name>
<organism evidence="8 9">
    <name type="scientific">Tumidithrix elongata BACA0141</name>
    <dbReference type="NCBI Taxonomy" id="2716417"/>
    <lineage>
        <taxon>Bacteria</taxon>
        <taxon>Bacillati</taxon>
        <taxon>Cyanobacteriota</taxon>
        <taxon>Cyanophyceae</taxon>
        <taxon>Pseudanabaenales</taxon>
        <taxon>Pseudanabaenaceae</taxon>
        <taxon>Tumidithrix</taxon>
        <taxon>Tumidithrix elongata</taxon>
    </lineage>
</organism>
<keyword evidence="5" id="KW-0472">Membrane</keyword>
<evidence type="ECO:0000259" key="7">
    <source>
        <dbReference type="Pfam" id="PF25917"/>
    </source>
</evidence>
<evidence type="ECO:0000256" key="2">
    <source>
        <dbReference type="ARBA" id="ARBA00023054"/>
    </source>
</evidence>
<dbReference type="PRINTS" id="PR01490">
    <property type="entry name" value="RTXTOXIND"/>
</dbReference>
<dbReference type="AlphaFoldDB" id="A0AAW9Q8A4"/>
<feature type="coiled-coil region" evidence="3">
    <location>
        <begin position="290"/>
        <end position="324"/>
    </location>
</feature>
<dbReference type="GO" id="GO:1990195">
    <property type="term" value="C:macrolide transmembrane transporter complex"/>
    <property type="evidence" value="ECO:0007669"/>
    <property type="project" value="InterPro"/>
</dbReference>
<dbReference type="PANTHER" id="PTHR32347">
    <property type="entry name" value="EFFLUX SYSTEM COMPONENT YKNX-RELATED"/>
    <property type="match status" value="1"/>
</dbReference>
<dbReference type="Pfam" id="PF25876">
    <property type="entry name" value="HH_MFP_RND"/>
    <property type="match status" value="1"/>
</dbReference>
<dbReference type="Proteomes" id="UP001333818">
    <property type="component" value="Unassembled WGS sequence"/>
</dbReference>
<keyword evidence="2 3" id="KW-0175">Coiled coil</keyword>
<dbReference type="RefSeq" id="WP_330486192.1">
    <property type="nucleotide sequence ID" value="NZ_JAZBJZ010000167.1"/>
</dbReference>
<feature type="domain" description="Multidrug resistance protein MdtA-like barrel-sandwich hybrid" evidence="7">
    <location>
        <begin position="80"/>
        <end position="352"/>
    </location>
</feature>
<dbReference type="Gene3D" id="6.10.140.1990">
    <property type="match status" value="1"/>
</dbReference>
<feature type="transmembrane region" description="Helical" evidence="5">
    <location>
        <begin position="42"/>
        <end position="61"/>
    </location>
</feature>
<evidence type="ECO:0000256" key="3">
    <source>
        <dbReference type="SAM" id="Coils"/>
    </source>
</evidence>